<protein>
    <recommendedName>
        <fullName evidence="4">Cilia- and flagella-associated protein 58 central coiled coil domain-containing protein</fullName>
    </recommendedName>
</protein>
<accession>A0AAN9GIJ1</accession>
<reference evidence="5 6" key="1">
    <citation type="submission" date="2024-02" db="EMBL/GenBank/DDBJ databases">
        <title>Chromosome-scale genome assembly of the rough periwinkle Littorina saxatilis.</title>
        <authorList>
            <person name="De Jode A."/>
            <person name="Faria R."/>
            <person name="Formenti G."/>
            <person name="Sims Y."/>
            <person name="Smith T.P."/>
            <person name="Tracey A."/>
            <person name="Wood J.M.D."/>
            <person name="Zagrodzka Z.B."/>
            <person name="Johannesson K."/>
            <person name="Butlin R.K."/>
            <person name="Leder E.H."/>
        </authorList>
    </citation>
    <scope>NUCLEOTIDE SEQUENCE [LARGE SCALE GENOMIC DNA]</scope>
    <source>
        <strain evidence="5">Snail1</strain>
        <tissue evidence="5">Muscle</tissue>
    </source>
</reference>
<evidence type="ECO:0000259" key="4">
    <source>
        <dbReference type="Pfam" id="PF21771"/>
    </source>
</evidence>
<organism evidence="5 6">
    <name type="scientific">Littorina saxatilis</name>
    <dbReference type="NCBI Taxonomy" id="31220"/>
    <lineage>
        <taxon>Eukaryota</taxon>
        <taxon>Metazoa</taxon>
        <taxon>Spiralia</taxon>
        <taxon>Lophotrochozoa</taxon>
        <taxon>Mollusca</taxon>
        <taxon>Gastropoda</taxon>
        <taxon>Caenogastropoda</taxon>
        <taxon>Littorinimorpha</taxon>
        <taxon>Littorinoidea</taxon>
        <taxon>Littorinidae</taxon>
        <taxon>Littorina</taxon>
    </lineage>
</organism>
<feature type="coiled-coil region" evidence="2">
    <location>
        <begin position="155"/>
        <end position="182"/>
    </location>
</feature>
<proteinExistence type="predicted"/>
<gene>
    <name evidence="5" type="ORF">V1264_013262</name>
</gene>
<name>A0AAN9GIJ1_9CAEN</name>
<comment type="caution">
    <text evidence="5">The sequence shown here is derived from an EMBL/GenBank/DDBJ whole genome shotgun (WGS) entry which is preliminary data.</text>
</comment>
<feature type="region of interest" description="Disordered" evidence="3">
    <location>
        <begin position="844"/>
        <end position="890"/>
    </location>
</feature>
<evidence type="ECO:0000313" key="5">
    <source>
        <dbReference type="EMBL" id="KAK7109174.1"/>
    </source>
</evidence>
<dbReference type="AlphaFoldDB" id="A0AAN9GIJ1"/>
<evidence type="ECO:0000256" key="3">
    <source>
        <dbReference type="SAM" id="MobiDB-lite"/>
    </source>
</evidence>
<dbReference type="InterPro" id="IPR049270">
    <property type="entry name" value="CFAP58_CC"/>
</dbReference>
<dbReference type="EMBL" id="JBAMIC010000003">
    <property type="protein sequence ID" value="KAK7109174.1"/>
    <property type="molecule type" value="Genomic_DNA"/>
</dbReference>
<sequence>MQHVKNVMSHLEAGKDEAVLRIERERQKVIDLLKPVKGDPRADQFLLEYEAHYEKLMISESNREKMRKEVRTLKANRDVSTARSKAVEDIYRQTDENVANLKREVNIVYHQLIELQEEEDKSRADVGGLVRQVRDMKDLIKEREQAIPQNKVRLKGKMEEKLHDMKDERDKAVREVDHLKEGFWDVGTLQTRLELQRIRIEEKTEQTKEDSSRVGNEISKESEKRSRVKSALQDAKDQVEARQQDMEDLQKEVENTSQDCRIITDKTRAVVISAEKINMDMKSLSSKLRTKNFVYGAQMDCVQKLQSEVDYLTPEYKRRKHETDALKDQNAHLDKVKRVIRQKTNDFDSRKSKIMTKKEKEKKINTALIEELSETKRKFERNIKLQTGYLRERDFLRKHLMRQRATMSKNKMLYNLHQLASKRLTQDNTLLVGQGEDQKRVMQKLEAERDNYVKQAVTTIHKGMKVSEKERRSMDVVFYYMRLIAEEEMTMMEMQNMYESTRNEHVIYNRHILQLKDLMTNLKAKTMAMQYEAQKLVQERDYRDECILHETMASQKLSRQTFILRVNLKDLKESNTRTKVIIENQDMEEKKMIKITRVMKQERIREVKGLELVIRDVDGLDLALTRRHHELHDLYEHVKLRQSLLEKGENMYNIRFKEHTTLTANLRHTRDLRKADQKYRNNLDNLQDCVKFLHGEIEKVHLRSKRLMEELSHPRNIHRWRNLLSRDPESYESIGSMRRLRRQIQEKVDLTTETTTKVHLLDREYIAHTTRVLMQPSPETVMQLKIYKQDLNTRFVQLKQLTIEMTTLLDDKSDGAARSKAIQHKMQTIGDMWLKLMAKEKKQAQQERMKVSGPLSRLLGPSGTPQISGGSESMVVPTKITSPRFGKGGQ</sequence>
<dbReference type="Pfam" id="PF21771">
    <property type="entry name" value="CFAP58_CC"/>
    <property type="match status" value="1"/>
</dbReference>
<dbReference type="PANTHER" id="PTHR32083:SF0">
    <property type="entry name" value="CILIA AND FLAGELLA-ASSOCIATED PROTEIN 58"/>
    <property type="match status" value="1"/>
</dbReference>
<dbReference type="PANTHER" id="PTHR32083">
    <property type="entry name" value="CILIA AND FLAGELLA-ASSOCIATED PROTEIN 58-RELATED"/>
    <property type="match status" value="1"/>
</dbReference>
<feature type="region of interest" description="Disordered" evidence="3">
    <location>
        <begin position="203"/>
        <end position="236"/>
    </location>
</feature>
<evidence type="ECO:0000313" key="6">
    <source>
        <dbReference type="Proteomes" id="UP001374579"/>
    </source>
</evidence>
<evidence type="ECO:0000256" key="1">
    <source>
        <dbReference type="ARBA" id="ARBA00023054"/>
    </source>
</evidence>
<keyword evidence="1 2" id="KW-0175">Coiled coil</keyword>
<evidence type="ECO:0000256" key="2">
    <source>
        <dbReference type="SAM" id="Coils"/>
    </source>
</evidence>
<dbReference type="GO" id="GO:0005856">
    <property type="term" value="C:cytoskeleton"/>
    <property type="evidence" value="ECO:0007669"/>
    <property type="project" value="TreeGrafter"/>
</dbReference>
<feature type="domain" description="Cilia- and flagella-associated protein 58 central coiled coil" evidence="4">
    <location>
        <begin position="376"/>
        <end position="670"/>
    </location>
</feature>
<dbReference type="Proteomes" id="UP001374579">
    <property type="component" value="Unassembled WGS sequence"/>
</dbReference>
<feature type="coiled-coil region" evidence="2">
    <location>
        <begin position="56"/>
        <end position="118"/>
    </location>
</feature>
<keyword evidence="6" id="KW-1185">Reference proteome</keyword>
<feature type="compositionally biased region" description="Basic and acidic residues" evidence="3">
    <location>
        <begin position="203"/>
        <end position="225"/>
    </location>
</feature>